<evidence type="ECO:0000313" key="2">
    <source>
        <dbReference type="EMBL" id="KAK1323920.1"/>
    </source>
</evidence>
<dbReference type="InterPro" id="IPR006797">
    <property type="entry name" value="PRELI/MSF1_dom"/>
</dbReference>
<name>A0AAV9FDD1_ACOCL</name>
<reference evidence="2" key="2">
    <citation type="submission" date="2023-06" db="EMBL/GenBank/DDBJ databases">
        <authorList>
            <person name="Ma L."/>
            <person name="Liu K.-W."/>
            <person name="Li Z."/>
            <person name="Hsiao Y.-Y."/>
            <person name="Qi Y."/>
            <person name="Fu T."/>
            <person name="Tang G."/>
            <person name="Zhang D."/>
            <person name="Sun W.-H."/>
            <person name="Liu D.-K."/>
            <person name="Li Y."/>
            <person name="Chen G.-Z."/>
            <person name="Liu X.-D."/>
            <person name="Liao X.-Y."/>
            <person name="Jiang Y.-T."/>
            <person name="Yu X."/>
            <person name="Hao Y."/>
            <person name="Huang J."/>
            <person name="Zhao X.-W."/>
            <person name="Ke S."/>
            <person name="Chen Y.-Y."/>
            <person name="Wu W.-L."/>
            <person name="Hsu J.-L."/>
            <person name="Lin Y.-F."/>
            <person name="Huang M.-D."/>
            <person name="Li C.-Y."/>
            <person name="Huang L."/>
            <person name="Wang Z.-W."/>
            <person name="Zhao X."/>
            <person name="Zhong W.-Y."/>
            <person name="Peng D.-H."/>
            <person name="Ahmad S."/>
            <person name="Lan S."/>
            <person name="Zhang J.-S."/>
            <person name="Tsai W.-C."/>
            <person name="Van De Peer Y."/>
            <person name="Liu Z.-J."/>
        </authorList>
    </citation>
    <scope>NUCLEOTIDE SEQUENCE</scope>
    <source>
        <strain evidence="2">CP</strain>
        <tissue evidence="2">Leaves</tissue>
    </source>
</reference>
<proteinExistence type="predicted"/>
<sequence>MNGCDSLTINYVKSTIVDLVDRLIEISLSNVSLRAHIKVEDRSFYGLHPDDPRYRTVFLQEMRK</sequence>
<comment type="caution">
    <text evidence="2">The sequence shown here is derived from an EMBL/GenBank/DDBJ whole genome shotgun (WGS) entry which is preliminary data.</text>
</comment>
<organism evidence="2 3">
    <name type="scientific">Acorus calamus</name>
    <name type="common">Sweet flag</name>
    <dbReference type="NCBI Taxonomy" id="4465"/>
    <lineage>
        <taxon>Eukaryota</taxon>
        <taxon>Viridiplantae</taxon>
        <taxon>Streptophyta</taxon>
        <taxon>Embryophyta</taxon>
        <taxon>Tracheophyta</taxon>
        <taxon>Spermatophyta</taxon>
        <taxon>Magnoliopsida</taxon>
        <taxon>Liliopsida</taxon>
        <taxon>Acoraceae</taxon>
        <taxon>Acorus</taxon>
    </lineage>
</organism>
<accession>A0AAV9FDD1</accession>
<dbReference type="Proteomes" id="UP001180020">
    <property type="component" value="Unassembled WGS sequence"/>
</dbReference>
<reference evidence="2" key="1">
    <citation type="journal article" date="2023" name="Nat. Commun.">
        <title>Diploid and tetraploid genomes of Acorus and the evolution of monocots.</title>
        <authorList>
            <person name="Ma L."/>
            <person name="Liu K.W."/>
            <person name="Li Z."/>
            <person name="Hsiao Y.Y."/>
            <person name="Qi Y."/>
            <person name="Fu T."/>
            <person name="Tang G.D."/>
            <person name="Zhang D."/>
            <person name="Sun W.H."/>
            <person name="Liu D.K."/>
            <person name="Li Y."/>
            <person name="Chen G.Z."/>
            <person name="Liu X.D."/>
            <person name="Liao X.Y."/>
            <person name="Jiang Y.T."/>
            <person name="Yu X."/>
            <person name="Hao Y."/>
            <person name="Huang J."/>
            <person name="Zhao X.W."/>
            <person name="Ke S."/>
            <person name="Chen Y.Y."/>
            <person name="Wu W.L."/>
            <person name="Hsu J.L."/>
            <person name="Lin Y.F."/>
            <person name="Huang M.D."/>
            <person name="Li C.Y."/>
            <person name="Huang L."/>
            <person name="Wang Z.W."/>
            <person name="Zhao X."/>
            <person name="Zhong W.Y."/>
            <person name="Peng D.H."/>
            <person name="Ahmad S."/>
            <person name="Lan S."/>
            <person name="Zhang J.S."/>
            <person name="Tsai W.C."/>
            <person name="Van de Peer Y."/>
            <person name="Liu Z.J."/>
        </authorList>
    </citation>
    <scope>NUCLEOTIDE SEQUENCE</scope>
    <source>
        <strain evidence="2">CP</strain>
    </source>
</reference>
<dbReference type="AlphaFoldDB" id="A0AAV9FDD1"/>
<gene>
    <name evidence="2" type="ORF">QJS10_CPA02g00928</name>
</gene>
<dbReference type="Pfam" id="PF04707">
    <property type="entry name" value="PRELI"/>
    <property type="match status" value="1"/>
</dbReference>
<feature type="domain" description="PRELI/MSF1" evidence="1">
    <location>
        <begin position="1"/>
        <end position="64"/>
    </location>
</feature>
<dbReference type="EMBL" id="JAUJYO010000002">
    <property type="protein sequence ID" value="KAK1323920.1"/>
    <property type="molecule type" value="Genomic_DNA"/>
</dbReference>
<protein>
    <recommendedName>
        <fullName evidence="1">PRELI/MSF1 domain-containing protein</fullName>
    </recommendedName>
</protein>
<keyword evidence="3" id="KW-1185">Reference proteome</keyword>
<evidence type="ECO:0000313" key="3">
    <source>
        <dbReference type="Proteomes" id="UP001180020"/>
    </source>
</evidence>
<dbReference type="PROSITE" id="PS50904">
    <property type="entry name" value="PRELI_MSF1"/>
    <property type="match status" value="1"/>
</dbReference>
<evidence type="ECO:0000259" key="1">
    <source>
        <dbReference type="PROSITE" id="PS50904"/>
    </source>
</evidence>